<organism evidence="1 2">
    <name type="scientific">Actinospica acidithermotolerans</name>
    <dbReference type="NCBI Taxonomy" id="2828514"/>
    <lineage>
        <taxon>Bacteria</taxon>
        <taxon>Bacillati</taxon>
        <taxon>Actinomycetota</taxon>
        <taxon>Actinomycetes</taxon>
        <taxon>Catenulisporales</taxon>
        <taxon>Actinospicaceae</taxon>
        <taxon>Actinospica</taxon>
    </lineage>
</organism>
<evidence type="ECO:0000313" key="1">
    <source>
        <dbReference type="EMBL" id="MBR7825983.1"/>
    </source>
</evidence>
<dbReference type="Proteomes" id="UP000676325">
    <property type="component" value="Unassembled WGS sequence"/>
</dbReference>
<reference evidence="1" key="1">
    <citation type="submission" date="2021-04" db="EMBL/GenBank/DDBJ databases">
        <title>Genome based classification of Actinospica acidithermotolerans sp. nov., an actinobacterium isolated from an Indonesian hot spring.</title>
        <authorList>
            <person name="Kusuma A.B."/>
            <person name="Putra K.E."/>
            <person name="Nafisah S."/>
            <person name="Loh J."/>
            <person name="Nouioui I."/>
            <person name="Goodfellow M."/>
        </authorList>
    </citation>
    <scope>NUCLEOTIDE SEQUENCE</scope>
    <source>
        <strain evidence="1">MGRD01-02</strain>
    </source>
</reference>
<gene>
    <name evidence="1" type="ORF">KDK95_06675</name>
</gene>
<protein>
    <recommendedName>
        <fullName evidence="3">Transposase IS4-like domain-containing protein</fullName>
    </recommendedName>
</protein>
<dbReference type="AlphaFoldDB" id="A0A941E8L4"/>
<accession>A0A941E8L4</accession>
<comment type="caution">
    <text evidence="1">The sequence shown here is derived from an EMBL/GenBank/DDBJ whole genome shotgun (WGS) entry which is preliminary data.</text>
</comment>
<name>A0A941E8L4_9ACTN</name>
<evidence type="ECO:0008006" key="3">
    <source>
        <dbReference type="Google" id="ProtNLM"/>
    </source>
</evidence>
<proteinExistence type="predicted"/>
<dbReference type="EMBL" id="JAGSOH010000011">
    <property type="protein sequence ID" value="MBR7825983.1"/>
    <property type="molecule type" value="Genomic_DNA"/>
</dbReference>
<keyword evidence="2" id="KW-1185">Reference proteome</keyword>
<sequence length="70" mass="7696">MAARSDVTDRDAAREVLLQLCLEHPGITQVWADQGYSGELVAWAKDTLGLLLRISKKPPGQVGFKADREC</sequence>
<evidence type="ECO:0000313" key="2">
    <source>
        <dbReference type="Proteomes" id="UP000676325"/>
    </source>
</evidence>
<dbReference type="RefSeq" id="WP_212517130.1">
    <property type="nucleotide sequence ID" value="NZ_JAGSOH010000011.1"/>
</dbReference>